<evidence type="ECO:0000313" key="4">
    <source>
        <dbReference type="Proteomes" id="UP000243686"/>
    </source>
</evidence>
<feature type="region of interest" description="Disordered" evidence="2">
    <location>
        <begin position="584"/>
        <end position="660"/>
    </location>
</feature>
<feature type="non-terminal residue" evidence="3">
    <location>
        <position position="1"/>
    </location>
</feature>
<accession>A0A1S8WZX0</accession>
<comment type="similarity">
    <text evidence="1">Belongs to the NPR2 family.</text>
</comment>
<dbReference type="AlphaFoldDB" id="A0A1S8WZX0"/>
<organism evidence="3 4">
    <name type="scientific">Opisthorchis viverrini</name>
    <name type="common">Southeast Asian liver fluke</name>
    <dbReference type="NCBI Taxonomy" id="6198"/>
    <lineage>
        <taxon>Eukaryota</taxon>
        <taxon>Metazoa</taxon>
        <taxon>Spiralia</taxon>
        <taxon>Lophotrochozoa</taxon>
        <taxon>Platyhelminthes</taxon>
        <taxon>Trematoda</taxon>
        <taxon>Digenea</taxon>
        <taxon>Opisthorchiida</taxon>
        <taxon>Opisthorchiata</taxon>
        <taxon>Opisthorchiidae</taxon>
        <taxon>Opisthorchis</taxon>
    </lineage>
</organism>
<dbReference type="GO" id="GO:0005774">
    <property type="term" value="C:vacuolar membrane"/>
    <property type="evidence" value="ECO:0007669"/>
    <property type="project" value="TreeGrafter"/>
</dbReference>
<dbReference type="PANTHER" id="PTHR12991:SF10">
    <property type="entry name" value="GATOR COMPLEX PROTEIN NPRL2"/>
    <property type="match status" value="1"/>
</dbReference>
<dbReference type="InterPro" id="IPR009348">
    <property type="entry name" value="NPR2-like"/>
</dbReference>
<evidence type="ECO:0000256" key="1">
    <source>
        <dbReference type="ARBA" id="ARBA00008433"/>
    </source>
</evidence>
<evidence type="ECO:0008006" key="5">
    <source>
        <dbReference type="Google" id="ProtNLM"/>
    </source>
</evidence>
<protein>
    <recommendedName>
        <fullName evidence="5">Nitrogen permease regulator 2</fullName>
    </recommendedName>
</protein>
<dbReference type="GO" id="GO:0010508">
    <property type="term" value="P:positive regulation of autophagy"/>
    <property type="evidence" value="ECO:0007669"/>
    <property type="project" value="TreeGrafter"/>
</dbReference>
<reference evidence="3 4" key="1">
    <citation type="submission" date="2015-03" db="EMBL/GenBank/DDBJ databases">
        <title>Draft genome of the nematode, Opisthorchis viverrini.</title>
        <authorList>
            <person name="Mitreva M."/>
        </authorList>
    </citation>
    <scope>NUCLEOTIDE SEQUENCE [LARGE SCALE GENOMIC DNA]</scope>
    <source>
        <strain evidence="3">Khon Kaen</strain>
    </source>
</reference>
<dbReference type="Proteomes" id="UP000243686">
    <property type="component" value="Unassembled WGS sequence"/>
</dbReference>
<proteinExistence type="inferred from homology"/>
<dbReference type="GO" id="GO:1904262">
    <property type="term" value="P:negative regulation of TORC1 signaling"/>
    <property type="evidence" value="ECO:0007669"/>
    <property type="project" value="TreeGrafter"/>
</dbReference>
<gene>
    <name evidence="3" type="ORF">X801_04156</name>
</gene>
<feature type="compositionally biased region" description="Basic and acidic residues" evidence="2">
    <location>
        <begin position="637"/>
        <end position="653"/>
    </location>
</feature>
<dbReference type="EMBL" id="KV892944">
    <property type="protein sequence ID" value="OON19966.1"/>
    <property type="molecule type" value="Genomic_DNA"/>
</dbReference>
<sequence>VGIRTTELSAIFFSTFENVRGTVIAHQYPPNYVSPAQFREISNAVLPRAELAFRLITVEAFQHYVIGCPQRIEGDQYQRNTLQFNICLVLKPKPCSNVDDVTRWRFWTSESAGGLRLPIQAAYEALALKINRYFYAVEQECAFLSGRMERNCGEDVELPCLDSIFQQLHSDGTCVLDIENCGSLYLRLSPEQSDSVSNRLLLEPEELTPLSTSNSVALHMYENEAELIRRRSSAAWVASQTSPQPEWEVADENVFVLVAPPTPREPGQLGPIKLRWEPIDFVSRRILPYLDGCHCLPELAQLAKVDVTIARLCLIHLVRAGVVRSLPAPTFLLNSPPLSSTCTHAITMPGWLGLPRLTSLLTDHELASACLEAVHCHPPSSTDNKDVRCSVVDVFRVYAMLCGSPNFSLPHLVSANPHLLFVDATSVRERLSSFAPMDFEKSAERPQLSLLRLVQFGEVNGLIHRLQCYPISDQVTGSKSDSDAVNSSLNDTHQVDASAFRTPKQPSHLVLSPIQSSSSKRVGLSWTTTDEQLWVKARSSIMDGLHSTGAIECLLHSEPSSNVMAATVHLTSKLLCGLHPDTSTEQPLTIPDPVPGPNRQPRTNSVNLPIPSDQRLISTPLSKTEQNLRRLPHHGRHDSMRSVEETIRRKSELSTRNSNSLNESIASVPDLYLLCVFKLITREILVISSTPSLEVLSVEAPNDPDTKHLNEVTLMDNRGQRHFLKESDQWTMKRAIVEQTDEEEIKARHDGRREANILAQRLGTVIPTADWVSSSQDRRSRVQRGFHSSFGYADGLLFHGLVNGNLIADVHLVEFIDATDTLENVGRETVSVLRDKHKTLYHTT</sequence>
<dbReference type="GO" id="GO:0034198">
    <property type="term" value="P:cellular response to amino acid starvation"/>
    <property type="evidence" value="ECO:0007669"/>
    <property type="project" value="TreeGrafter"/>
</dbReference>
<dbReference type="GO" id="GO:0005096">
    <property type="term" value="F:GTPase activator activity"/>
    <property type="evidence" value="ECO:0007669"/>
    <property type="project" value="TreeGrafter"/>
</dbReference>
<dbReference type="Pfam" id="PF06218">
    <property type="entry name" value="NPR2"/>
    <property type="match status" value="1"/>
</dbReference>
<dbReference type="GO" id="GO:1990130">
    <property type="term" value="C:GATOR1 complex"/>
    <property type="evidence" value="ECO:0007669"/>
    <property type="project" value="TreeGrafter"/>
</dbReference>
<keyword evidence="4" id="KW-1185">Reference proteome</keyword>
<dbReference type="PANTHER" id="PTHR12991">
    <property type="entry name" value="NITROGEN PERMEASE REGULATOR 2/TUMOR SUPPRESSOR CANDIDATE 4"/>
    <property type="match status" value="1"/>
</dbReference>
<evidence type="ECO:0000256" key="2">
    <source>
        <dbReference type="SAM" id="MobiDB-lite"/>
    </source>
</evidence>
<name>A0A1S8WZX0_OPIVI</name>
<evidence type="ECO:0000313" key="3">
    <source>
        <dbReference type="EMBL" id="OON19966.1"/>
    </source>
</evidence>
<feature type="compositionally biased region" description="Polar residues" evidence="2">
    <location>
        <begin position="615"/>
        <end position="625"/>
    </location>
</feature>